<dbReference type="Proteomes" id="UP000280935">
    <property type="component" value="Unassembled WGS sequence"/>
</dbReference>
<reference evidence="2 3" key="1">
    <citation type="submission" date="2018-11" db="EMBL/GenBank/DDBJ databases">
        <title>Genomes From Bacteria Associated with the Canine Oral Cavity: a Test Case for Automated Genome-Based Taxonomic Assignment.</title>
        <authorList>
            <person name="Coil D.A."/>
            <person name="Jospin G."/>
            <person name="Darling A.E."/>
            <person name="Wallis C."/>
            <person name="Davis I.J."/>
            <person name="Harris S."/>
            <person name="Eisen J.A."/>
            <person name="Holcombe L.J."/>
            <person name="O'Flynn C."/>
        </authorList>
    </citation>
    <scope>NUCLEOTIDE SEQUENCE [LARGE SCALE GENOMIC DNA]</scope>
    <source>
        <strain evidence="2 3">OH2822_COT-296</strain>
    </source>
</reference>
<comment type="caution">
    <text evidence="2">The sequence shown here is derived from an EMBL/GenBank/DDBJ whole genome shotgun (WGS) entry which is preliminary data.</text>
</comment>
<evidence type="ECO:0000256" key="1">
    <source>
        <dbReference type="SAM" id="Phobius"/>
    </source>
</evidence>
<keyword evidence="1" id="KW-1133">Transmembrane helix</keyword>
<accession>A0A3P1WRU7</accession>
<dbReference type="AlphaFoldDB" id="A0A3P1WRU7"/>
<dbReference type="RefSeq" id="WP_125228632.1">
    <property type="nucleotide sequence ID" value="NZ_RQYT01000032.1"/>
</dbReference>
<name>A0A3P1WRU7_9ACTN</name>
<evidence type="ECO:0000313" key="3">
    <source>
        <dbReference type="Proteomes" id="UP000280935"/>
    </source>
</evidence>
<proteinExistence type="predicted"/>
<organism evidence="2 3">
    <name type="scientific">Arachnia propionica</name>
    <dbReference type="NCBI Taxonomy" id="1750"/>
    <lineage>
        <taxon>Bacteria</taxon>
        <taxon>Bacillati</taxon>
        <taxon>Actinomycetota</taxon>
        <taxon>Actinomycetes</taxon>
        <taxon>Propionibacteriales</taxon>
        <taxon>Propionibacteriaceae</taxon>
        <taxon>Arachnia</taxon>
    </lineage>
</organism>
<dbReference type="EMBL" id="RQYT01000032">
    <property type="protein sequence ID" value="RRD48686.1"/>
    <property type="molecule type" value="Genomic_DNA"/>
</dbReference>
<keyword evidence="1" id="KW-0472">Membrane</keyword>
<feature type="transmembrane region" description="Helical" evidence="1">
    <location>
        <begin position="38"/>
        <end position="58"/>
    </location>
</feature>
<gene>
    <name evidence="2" type="ORF">EII35_11600</name>
</gene>
<sequence length="64" mass="6924">MSPIKISRAGYVLALSFTATALVLNIPAAMEPTWEKLIQIFLLGSVLLILGLASPALTSRRKTR</sequence>
<protein>
    <submittedName>
        <fullName evidence="2">Uncharacterized protein</fullName>
    </submittedName>
</protein>
<evidence type="ECO:0000313" key="2">
    <source>
        <dbReference type="EMBL" id="RRD48686.1"/>
    </source>
</evidence>
<keyword evidence="1" id="KW-0812">Transmembrane</keyword>